<dbReference type="InParanoid" id="A0A0D0A9E6"/>
<sequence>MLSKSFALFVAFAAFIPAFAAPVPDVLGVTAAVKDVANDLKANVLTRSDPATFEEVVKMLELSRRTESSGCSVAEVDAIISNVLNNGSISILSSSKRSDCDLVGVTAEVKNVLNNLHISVLSSSKRSEGYCSLADVEAVVYNVANDMKINVLSQSKKRSGCDVVKVTAIVKDILENLDVNVLTQSKRSTYSVSAIATKAKDILEGKVSKRGDTLANVVVAVEDNLDHLTTTVAKRDDVDVVAEVKNVLNKAKIEVA</sequence>
<evidence type="ECO:0000313" key="3">
    <source>
        <dbReference type="Proteomes" id="UP000054485"/>
    </source>
</evidence>
<reference evidence="2 3" key="1">
    <citation type="submission" date="2014-04" db="EMBL/GenBank/DDBJ databases">
        <authorList>
            <consortium name="DOE Joint Genome Institute"/>
            <person name="Kuo A."/>
            <person name="Ruytinx J."/>
            <person name="Rineau F."/>
            <person name="Colpaert J."/>
            <person name="Kohler A."/>
            <person name="Nagy L.G."/>
            <person name="Floudas D."/>
            <person name="Copeland A."/>
            <person name="Barry K.W."/>
            <person name="Cichocki N."/>
            <person name="Veneault-Fourrey C."/>
            <person name="LaButti K."/>
            <person name="Lindquist E.A."/>
            <person name="Lipzen A."/>
            <person name="Lundell T."/>
            <person name="Morin E."/>
            <person name="Murat C."/>
            <person name="Sun H."/>
            <person name="Tunlid A."/>
            <person name="Henrissat B."/>
            <person name="Grigoriev I.V."/>
            <person name="Hibbett D.S."/>
            <person name="Martin F."/>
            <person name="Nordberg H.P."/>
            <person name="Cantor M.N."/>
            <person name="Hua S.X."/>
        </authorList>
    </citation>
    <scope>NUCLEOTIDE SEQUENCE [LARGE SCALE GENOMIC DNA]</scope>
    <source>
        <strain evidence="2 3">UH-Slu-Lm8-n1</strain>
    </source>
</reference>
<feature type="chain" id="PRO_5002206718" evidence="1">
    <location>
        <begin position="21"/>
        <end position="256"/>
    </location>
</feature>
<dbReference type="AlphaFoldDB" id="A0A0D0A9E6"/>
<keyword evidence="3" id="KW-1185">Reference proteome</keyword>
<organism evidence="2 3">
    <name type="scientific">Suillus luteus UH-Slu-Lm8-n1</name>
    <dbReference type="NCBI Taxonomy" id="930992"/>
    <lineage>
        <taxon>Eukaryota</taxon>
        <taxon>Fungi</taxon>
        <taxon>Dikarya</taxon>
        <taxon>Basidiomycota</taxon>
        <taxon>Agaricomycotina</taxon>
        <taxon>Agaricomycetes</taxon>
        <taxon>Agaricomycetidae</taxon>
        <taxon>Boletales</taxon>
        <taxon>Suillineae</taxon>
        <taxon>Suillaceae</taxon>
        <taxon>Suillus</taxon>
    </lineage>
</organism>
<name>A0A0D0A9E6_9AGAM</name>
<gene>
    <name evidence="2" type="ORF">CY34DRAFT_9415</name>
</gene>
<dbReference type="Proteomes" id="UP000054485">
    <property type="component" value="Unassembled WGS sequence"/>
</dbReference>
<proteinExistence type="predicted"/>
<dbReference type="OrthoDB" id="2674329at2759"/>
<evidence type="ECO:0000256" key="1">
    <source>
        <dbReference type="SAM" id="SignalP"/>
    </source>
</evidence>
<dbReference type="EMBL" id="KN835154">
    <property type="protein sequence ID" value="KIK46835.1"/>
    <property type="molecule type" value="Genomic_DNA"/>
</dbReference>
<keyword evidence="1" id="KW-0732">Signal</keyword>
<dbReference type="HOGENOM" id="CLU_1086553_0_0_1"/>
<feature type="signal peptide" evidence="1">
    <location>
        <begin position="1"/>
        <end position="20"/>
    </location>
</feature>
<evidence type="ECO:0000313" key="2">
    <source>
        <dbReference type="EMBL" id="KIK46835.1"/>
    </source>
</evidence>
<accession>A0A0D0A9E6</accession>
<reference evidence="3" key="2">
    <citation type="submission" date="2015-01" db="EMBL/GenBank/DDBJ databases">
        <title>Evolutionary Origins and Diversification of the Mycorrhizal Mutualists.</title>
        <authorList>
            <consortium name="DOE Joint Genome Institute"/>
            <consortium name="Mycorrhizal Genomics Consortium"/>
            <person name="Kohler A."/>
            <person name="Kuo A."/>
            <person name="Nagy L.G."/>
            <person name="Floudas D."/>
            <person name="Copeland A."/>
            <person name="Barry K.W."/>
            <person name="Cichocki N."/>
            <person name="Veneault-Fourrey C."/>
            <person name="LaButti K."/>
            <person name="Lindquist E.A."/>
            <person name="Lipzen A."/>
            <person name="Lundell T."/>
            <person name="Morin E."/>
            <person name="Murat C."/>
            <person name="Riley R."/>
            <person name="Ohm R."/>
            <person name="Sun H."/>
            <person name="Tunlid A."/>
            <person name="Henrissat B."/>
            <person name="Grigoriev I.V."/>
            <person name="Hibbett D.S."/>
            <person name="Martin F."/>
        </authorList>
    </citation>
    <scope>NUCLEOTIDE SEQUENCE [LARGE SCALE GENOMIC DNA]</scope>
    <source>
        <strain evidence="3">UH-Slu-Lm8-n1</strain>
    </source>
</reference>
<protein>
    <submittedName>
        <fullName evidence="2">Uncharacterized protein</fullName>
    </submittedName>
</protein>